<accession>A0A7J7KWL4</accession>
<sequence length="473" mass="53787">MVLRKRSIQYVCEGNTNGFNKLANAQWITVEIEKLVRDVTTLTLKSVAVRIKKKFGVVISYYTAWNAKTICMEKIVGSYDEGYKQLLALCHEIPHTNPGSIASTWREDTSLQWTETCVAFKASLDGLVNRCRPILGLDGFFLKGKYVGVCLSILGLDANNGLFAIAVFLCKSKCKESWTSFLLKVQYHLMLFCFRHMYKNMKKYHKGSYLERLTWGATKALRKVGKQIFMYKLADVDPSAKAWLDQEPYDHWCRSHFDFTSKCEHITNNFSESFNWWIMKIRDKPLQKSIKRLNLMIMKLMFERRTKAATWDQDGLVPRAAAHLEKVIYCSHYHFVSAYNAMYSGVVHPVSDSSHWEKPPTHVKPPPLVRGPGRPRKVRIKGVDEGGGSQKRCSKCGGFGHNKKTCKGVPAADIQPNPSIKPCTRTDIPSHQAAYRRAMGIETPTNTTRRTYVNNKGGRPLGSRPKPVFASNT</sequence>
<dbReference type="Proteomes" id="UP000541444">
    <property type="component" value="Unassembled WGS sequence"/>
</dbReference>
<proteinExistence type="predicted"/>
<protein>
    <recommendedName>
        <fullName evidence="4">CCHC-type domain-containing protein</fullName>
    </recommendedName>
</protein>
<evidence type="ECO:0000256" key="1">
    <source>
        <dbReference type="SAM" id="MobiDB-lite"/>
    </source>
</evidence>
<name>A0A7J7KWL4_9MAGN</name>
<keyword evidence="3" id="KW-1185">Reference proteome</keyword>
<reference evidence="2 3" key="1">
    <citation type="journal article" date="2020" name="IScience">
        <title>Genome Sequencing of the Endangered Kingdonia uniflora (Circaeasteraceae, Ranunculales) Reveals Potential Mechanisms of Evolutionary Specialization.</title>
        <authorList>
            <person name="Sun Y."/>
            <person name="Deng T."/>
            <person name="Zhang A."/>
            <person name="Moore M.J."/>
            <person name="Landis J.B."/>
            <person name="Lin N."/>
            <person name="Zhang H."/>
            <person name="Zhang X."/>
            <person name="Huang J."/>
            <person name="Zhang X."/>
            <person name="Sun H."/>
            <person name="Wang H."/>
        </authorList>
    </citation>
    <scope>NUCLEOTIDE SEQUENCE [LARGE SCALE GENOMIC DNA]</scope>
    <source>
        <strain evidence="2">TB1705</strain>
        <tissue evidence="2">Leaf</tissue>
    </source>
</reference>
<evidence type="ECO:0000313" key="3">
    <source>
        <dbReference type="Proteomes" id="UP000541444"/>
    </source>
</evidence>
<dbReference type="PANTHER" id="PTHR31973">
    <property type="entry name" value="POLYPROTEIN, PUTATIVE-RELATED"/>
    <property type="match status" value="1"/>
</dbReference>
<gene>
    <name evidence="2" type="ORF">GIB67_002103</name>
</gene>
<dbReference type="OrthoDB" id="785835at2759"/>
<feature type="region of interest" description="Disordered" evidence="1">
    <location>
        <begin position="445"/>
        <end position="473"/>
    </location>
</feature>
<evidence type="ECO:0008006" key="4">
    <source>
        <dbReference type="Google" id="ProtNLM"/>
    </source>
</evidence>
<organism evidence="2 3">
    <name type="scientific">Kingdonia uniflora</name>
    <dbReference type="NCBI Taxonomy" id="39325"/>
    <lineage>
        <taxon>Eukaryota</taxon>
        <taxon>Viridiplantae</taxon>
        <taxon>Streptophyta</taxon>
        <taxon>Embryophyta</taxon>
        <taxon>Tracheophyta</taxon>
        <taxon>Spermatophyta</taxon>
        <taxon>Magnoliopsida</taxon>
        <taxon>Ranunculales</taxon>
        <taxon>Circaeasteraceae</taxon>
        <taxon>Kingdonia</taxon>
    </lineage>
</organism>
<comment type="caution">
    <text evidence="2">The sequence shown here is derived from an EMBL/GenBank/DDBJ whole genome shotgun (WGS) entry which is preliminary data.</text>
</comment>
<evidence type="ECO:0000313" key="2">
    <source>
        <dbReference type="EMBL" id="KAF6134702.1"/>
    </source>
</evidence>
<feature type="region of interest" description="Disordered" evidence="1">
    <location>
        <begin position="355"/>
        <end position="375"/>
    </location>
</feature>
<dbReference type="AlphaFoldDB" id="A0A7J7KWL4"/>
<dbReference type="PANTHER" id="PTHR31973:SF187">
    <property type="entry name" value="MUTATOR TRANSPOSASE MUDRA PROTEIN"/>
    <property type="match status" value="1"/>
</dbReference>
<dbReference type="EMBL" id="JACGCM010002827">
    <property type="protein sequence ID" value="KAF6134702.1"/>
    <property type="molecule type" value="Genomic_DNA"/>
</dbReference>
<feature type="compositionally biased region" description="Polar residues" evidence="1">
    <location>
        <begin position="445"/>
        <end position="454"/>
    </location>
</feature>